<dbReference type="PANTHER" id="PTHR43031:SF16">
    <property type="entry name" value="OXIDOREDUCTASE"/>
    <property type="match status" value="1"/>
</dbReference>
<evidence type="ECO:0000313" key="6">
    <source>
        <dbReference type="Proteomes" id="UP001570846"/>
    </source>
</evidence>
<feature type="domain" description="Rhodanese" evidence="2">
    <location>
        <begin position="58"/>
        <end position="147"/>
    </location>
</feature>
<dbReference type="RefSeq" id="WP_149099579.1">
    <property type="nucleotide sequence ID" value="NZ_BMMG01000005.1"/>
</dbReference>
<protein>
    <submittedName>
        <fullName evidence="3">Rhodanese-like domain-containing protein</fullName>
    </submittedName>
</protein>
<dbReference type="InterPro" id="IPR001763">
    <property type="entry name" value="Rhodanese-like_dom"/>
</dbReference>
<dbReference type="PROSITE" id="PS50206">
    <property type="entry name" value="RHODANESE_3"/>
    <property type="match status" value="1"/>
</dbReference>
<dbReference type="OrthoDB" id="598065at2"/>
<dbReference type="Proteomes" id="UP001570846">
    <property type="component" value="Unassembled WGS sequence"/>
</dbReference>
<sequence>MNRFNLCWFVCFLLFLSCRPPAGGQGPYPLYDCLLSALYKDTVPTLTPQQVTDLLDKTPEDILLLDSRSAAEFRVSHLASAQFLDFEKVGDEQLTRLPKNKTLVVYCTVGYRSERLGEQLKALGYPKVYHLYGGLFQWVKEGRPVVNVHGSTQKVHAYSRLWGIWLKEGQKVYE</sequence>
<keyword evidence="6" id="KW-1185">Reference proteome</keyword>
<dbReference type="NCBIfam" id="NF045521">
    <property type="entry name" value="rhoda_near_glyco"/>
    <property type="match status" value="1"/>
</dbReference>
<reference evidence="4 6" key="3">
    <citation type="submission" date="2024-08" db="EMBL/GenBank/DDBJ databases">
        <authorList>
            <person name="Wei W."/>
        </authorList>
    </citation>
    <scope>NUCLEOTIDE SEQUENCE [LARGE SCALE GENOMIC DNA]</scope>
    <source>
        <strain evidence="4 6">XU2</strain>
    </source>
</reference>
<accession>A0A5M8QBM5</accession>
<dbReference type="Pfam" id="PF00581">
    <property type="entry name" value="Rhodanese"/>
    <property type="match status" value="1"/>
</dbReference>
<name>A0A5M8QBM5_9BACT</name>
<dbReference type="Proteomes" id="UP000323866">
    <property type="component" value="Unassembled WGS sequence"/>
</dbReference>
<dbReference type="PANTHER" id="PTHR43031">
    <property type="entry name" value="FAD-DEPENDENT OXIDOREDUCTASE"/>
    <property type="match status" value="1"/>
</dbReference>
<evidence type="ECO:0000259" key="2">
    <source>
        <dbReference type="PROSITE" id="PS50206"/>
    </source>
</evidence>
<reference evidence="3 5" key="2">
    <citation type="submission" date="2019-09" db="EMBL/GenBank/DDBJ databases">
        <title>A bacterium isolated from glacier soil.</title>
        <authorList>
            <person name="Liu Q."/>
        </authorList>
    </citation>
    <scope>NUCLEOTIDE SEQUENCE [LARGE SCALE GENOMIC DNA]</scope>
    <source>
        <strain evidence="3 5">MDT1-10-3</strain>
    </source>
</reference>
<dbReference type="InterPro" id="IPR036873">
    <property type="entry name" value="Rhodanese-like_dom_sf"/>
</dbReference>
<evidence type="ECO:0000313" key="3">
    <source>
        <dbReference type="EMBL" id="KAA6432548.1"/>
    </source>
</evidence>
<gene>
    <name evidence="4" type="ORF">ACD591_08320</name>
    <name evidence="3" type="ORF">FOE74_15790</name>
</gene>
<dbReference type="InterPro" id="IPR050229">
    <property type="entry name" value="GlpE_sulfurtransferase"/>
</dbReference>
<dbReference type="CDD" id="cd00158">
    <property type="entry name" value="RHOD"/>
    <property type="match status" value="1"/>
</dbReference>
<keyword evidence="1" id="KW-0732">Signal</keyword>
<reference evidence="3 5" key="1">
    <citation type="submission" date="2019-07" db="EMBL/GenBank/DDBJ databases">
        <authorList>
            <person name="Qu J.-H."/>
        </authorList>
    </citation>
    <scope>NUCLEOTIDE SEQUENCE [LARGE SCALE GENOMIC DNA]</scope>
    <source>
        <strain evidence="3 5">MDT1-10-3</strain>
    </source>
</reference>
<organism evidence="3 5">
    <name type="scientific">Rufibacter glacialis</name>
    <dbReference type="NCBI Taxonomy" id="1259555"/>
    <lineage>
        <taxon>Bacteria</taxon>
        <taxon>Pseudomonadati</taxon>
        <taxon>Bacteroidota</taxon>
        <taxon>Cytophagia</taxon>
        <taxon>Cytophagales</taxon>
        <taxon>Hymenobacteraceae</taxon>
        <taxon>Rufibacter</taxon>
    </lineage>
</organism>
<feature type="chain" id="PRO_5024465300" evidence="1">
    <location>
        <begin position="23"/>
        <end position="174"/>
    </location>
</feature>
<dbReference type="SUPFAM" id="SSF52821">
    <property type="entry name" value="Rhodanese/Cell cycle control phosphatase"/>
    <property type="match status" value="1"/>
</dbReference>
<dbReference type="EMBL" id="JBGOGF010000004">
    <property type="protein sequence ID" value="MFA1771293.1"/>
    <property type="molecule type" value="Genomic_DNA"/>
</dbReference>
<dbReference type="AlphaFoldDB" id="A0A5M8QBM5"/>
<evidence type="ECO:0000256" key="1">
    <source>
        <dbReference type="SAM" id="SignalP"/>
    </source>
</evidence>
<dbReference type="SMART" id="SM00450">
    <property type="entry name" value="RHOD"/>
    <property type="match status" value="1"/>
</dbReference>
<proteinExistence type="predicted"/>
<dbReference type="Gene3D" id="3.40.250.10">
    <property type="entry name" value="Rhodanese-like domain"/>
    <property type="match status" value="1"/>
</dbReference>
<dbReference type="EMBL" id="VKKZ01000022">
    <property type="protein sequence ID" value="KAA6432548.1"/>
    <property type="molecule type" value="Genomic_DNA"/>
</dbReference>
<comment type="caution">
    <text evidence="3">The sequence shown here is derived from an EMBL/GenBank/DDBJ whole genome shotgun (WGS) entry which is preliminary data.</text>
</comment>
<feature type="signal peptide" evidence="1">
    <location>
        <begin position="1"/>
        <end position="22"/>
    </location>
</feature>
<evidence type="ECO:0000313" key="5">
    <source>
        <dbReference type="Proteomes" id="UP000323866"/>
    </source>
</evidence>
<evidence type="ECO:0000313" key="4">
    <source>
        <dbReference type="EMBL" id="MFA1771293.1"/>
    </source>
</evidence>
<dbReference type="PROSITE" id="PS51257">
    <property type="entry name" value="PROKAR_LIPOPROTEIN"/>
    <property type="match status" value="1"/>
</dbReference>